<dbReference type="InterPro" id="IPR034622">
    <property type="entry name" value="4R-hPro_betaine_2-epimerase"/>
</dbReference>
<comment type="similarity">
    <text evidence="2">Belongs to the mandelate racemase/muconate lactonizing enzyme family.</text>
</comment>
<dbReference type="SFLD" id="SFLDF00556">
    <property type="entry name" value="4R-hydroxyproline_betaine_2-ep"/>
    <property type="match status" value="1"/>
</dbReference>
<evidence type="ECO:0000313" key="7">
    <source>
        <dbReference type="Proteomes" id="UP000005954"/>
    </source>
</evidence>
<dbReference type="InterPro" id="IPR036849">
    <property type="entry name" value="Enolase-like_C_sf"/>
</dbReference>
<dbReference type="SUPFAM" id="SSF51604">
    <property type="entry name" value="Enolase C-terminal domain-like"/>
    <property type="match status" value="1"/>
</dbReference>
<dbReference type="InterPro" id="IPR034593">
    <property type="entry name" value="DgoD-like"/>
</dbReference>
<evidence type="ECO:0000256" key="3">
    <source>
        <dbReference type="ARBA" id="ARBA00022723"/>
    </source>
</evidence>
<dbReference type="Gene3D" id="3.30.390.10">
    <property type="entry name" value="Enolase-like, N-terminal domain"/>
    <property type="match status" value="1"/>
</dbReference>
<dbReference type="InterPro" id="IPR029065">
    <property type="entry name" value="Enolase_C-like"/>
</dbReference>
<dbReference type="SFLD" id="SFLDG00180">
    <property type="entry name" value="muconate_cycloisomerase"/>
    <property type="match status" value="1"/>
</dbReference>
<organism evidence="6 7">
    <name type="scientific">Roseovarius nubinhibens (strain ATCC BAA-591 / DSM 15170 / ISM)</name>
    <dbReference type="NCBI Taxonomy" id="89187"/>
    <lineage>
        <taxon>Bacteria</taxon>
        <taxon>Pseudomonadati</taxon>
        <taxon>Pseudomonadota</taxon>
        <taxon>Alphaproteobacteria</taxon>
        <taxon>Rhodobacterales</taxon>
        <taxon>Roseobacteraceae</taxon>
        <taxon>Roseovarius</taxon>
    </lineage>
</organism>
<dbReference type="GO" id="GO:0046872">
    <property type="term" value="F:metal ion binding"/>
    <property type="evidence" value="ECO:0007669"/>
    <property type="project" value="UniProtKB-KW"/>
</dbReference>
<gene>
    <name evidence="6" type="ORF">ISM_08500</name>
</gene>
<reference evidence="6 7" key="1">
    <citation type="submission" date="2005-12" db="EMBL/GenBank/DDBJ databases">
        <authorList>
            <person name="Moran M.A."/>
            <person name="Ferriera S."/>
            <person name="Johnson J."/>
            <person name="Kravitz S."/>
            <person name="Halpern A."/>
            <person name="Remington K."/>
            <person name="Beeson K."/>
            <person name="Tran B."/>
            <person name="Rogers Y.-H."/>
            <person name="Friedman R."/>
            <person name="Venter J.C."/>
        </authorList>
    </citation>
    <scope>NUCLEOTIDE SEQUENCE [LARGE SCALE GENOMIC DNA]</scope>
    <source>
        <strain evidence="7">ATCC BAA-591 / DSM 15170 / ISM</strain>
    </source>
</reference>
<dbReference type="SUPFAM" id="SSF54826">
    <property type="entry name" value="Enolase N-terminal domain-like"/>
    <property type="match status" value="1"/>
</dbReference>
<dbReference type="Pfam" id="PF13378">
    <property type="entry name" value="MR_MLE_C"/>
    <property type="match status" value="1"/>
</dbReference>
<dbReference type="CDD" id="cd00308">
    <property type="entry name" value="enolase_like"/>
    <property type="match status" value="1"/>
</dbReference>
<dbReference type="GO" id="GO:0006579">
    <property type="term" value="P:amino-acid betaine catabolic process"/>
    <property type="evidence" value="ECO:0007669"/>
    <property type="project" value="InterPro"/>
</dbReference>
<keyword evidence="3" id="KW-0479">Metal-binding</keyword>
<dbReference type="PANTHER" id="PTHR48080">
    <property type="entry name" value="D-GALACTONATE DEHYDRATASE-RELATED"/>
    <property type="match status" value="1"/>
</dbReference>
<evidence type="ECO:0000256" key="4">
    <source>
        <dbReference type="ARBA" id="ARBA00022842"/>
    </source>
</evidence>
<dbReference type="EMBL" id="AALY01000001">
    <property type="protein sequence ID" value="EAP78323.1"/>
    <property type="molecule type" value="Genomic_DNA"/>
</dbReference>
<dbReference type="HOGENOM" id="CLU_030273_4_5_5"/>
<dbReference type="SMART" id="SM00922">
    <property type="entry name" value="MR_MLE"/>
    <property type="match status" value="1"/>
</dbReference>
<accession>A3SLU2</accession>
<dbReference type="InterPro" id="IPR013342">
    <property type="entry name" value="Mandelate_racemase_C"/>
</dbReference>
<dbReference type="Proteomes" id="UP000005954">
    <property type="component" value="Unassembled WGS sequence"/>
</dbReference>
<evidence type="ECO:0000313" key="6">
    <source>
        <dbReference type="EMBL" id="EAP78323.1"/>
    </source>
</evidence>
<feature type="domain" description="Mandelate racemase/muconate lactonizing enzyme C-terminal" evidence="5">
    <location>
        <begin position="144"/>
        <end position="239"/>
    </location>
</feature>
<keyword evidence="4" id="KW-0460">Magnesium</keyword>
<name>A3SLU2_ROSNI</name>
<evidence type="ECO:0000256" key="2">
    <source>
        <dbReference type="ARBA" id="ARBA00008031"/>
    </source>
</evidence>
<dbReference type="InterPro" id="IPR013341">
    <property type="entry name" value="Mandelate_racemase_N_dom"/>
</dbReference>
<dbReference type="SFLD" id="SFLDS00001">
    <property type="entry name" value="Enolase"/>
    <property type="match status" value="1"/>
</dbReference>
<dbReference type="Gene3D" id="3.20.20.120">
    <property type="entry name" value="Enolase-like C-terminal domain"/>
    <property type="match status" value="1"/>
</dbReference>
<proteinExistence type="inferred from homology"/>
<evidence type="ECO:0000259" key="5">
    <source>
        <dbReference type="SMART" id="SM00922"/>
    </source>
</evidence>
<sequence length="369" mass="38698">MRMKIAELSLFQHDLPVKDGPYTMSYGEISALDTTLVKLVTDTGIVGWGETCPLGPNYAEAHAEGARAALGAMAQALIGTEVLPLAAHRAMDGALLGHGYAKAAVDMAVYDALGKSLGLRVAELLGGAVTELVPSYYAIGIETPEEAGRIAAERRAEGYPRVQLKVGGRAPEVDVASIRKVWEAIKGSGMRLAIDANRGWTTRDAIGVSQACADIPLVMEQPCASNDEMRALRGMLRHPLYMDETSFDVSTVIGAAGTGMVDGFGFKLTRLGGLQRMATARDICAARRLPHSCDDAWGGDILAAACTHLGATVEPSLLEGVWIAAPYIDGHYDDAAGIEIVGGHIALPAGPGLGIVPDEARFGAPVLVV</sequence>
<dbReference type="Pfam" id="PF02746">
    <property type="entry name" value="MR_MLE_N"/>
    <property type="match status" value="1"/>
</dbReference>
<dbReference type="PANTHER" id="PTHR48080:SF3">
    <property type="entry name" value="ENOLASE SUPERFAMILY MEMBER DDB_G0284701"/>
    <property type="match status" value="1"/>
</dbReference>
<protein>
    <submittedName>
        <fullName evidence="6">Mandelate racemase/muconate lactonizing enzyme</fullName>
    </submittedName>
</protein>
<dbReference type="STRING" id="89187.ISM_08500"/>
<comment type="caution">
    <text evidence="6">The sequence shown here is derived from an EMBL/GenBank/DDBJ whole genome shotgun (WGS) entry which is preliminary data.</text>
</comment>
<dbReference type="GO" id="GO:0016855">
    <property type="term" value="F:racemase and epimerase activity, acting on amino acids and derivatives"/>
    <property type="evidence" value="ECO:0007669"/>
    <property type="project" value="InterPro"/>
</dbReference>
<evidence type="ECO:0000256" key="1">
    <source>
        <dbReference type="ARBA" id="ARBA00001946"/>
    </source>
</evidence>
<keyword evidence="7" id="KW-1185">Reference proteome</keyword>
<dbReference type="InterPro" id="IPR029017">
    <property type="entry name" value="Enolase-like_N"/>
</dbReference>
<dbReference type="FunFam" id="3.30.390.10:FF:000009">
    <property type="entry name" value="Hydrophobic dipeptide epimerase"/>
    <property type="match status" value="1"/>
</dbReference>
<dbReference type="AlphaFoldDB" id="A3SLU2"/>
<comment type="cofactor">
    <cofactor evidence="1">
        <name>Mg(2+)</name>
        <dbReference type="ChEBI" id="CHEBI:18420"/>
    </cofactor>
</comment>
<dbReference type="eggNOG" id="COG4948">
    <property type="taxonomic scope" value="Bacteria"/>
</dbReference>